<evidence type="ECO:0000313" key="1">
    <source>
        <dbReference type="EMBL" id="TMS58411.1"/>
    </source>
</evidence>
<organism evidence="1 2">
    <name type="scientific">Imbroritus primus</name>
    <dbReference type="NCBI Taxonomy" id="3058603"/>
    <lineage>
        <taxon>Bacteria</taxon>
        <taxon>Pseudomonadati</taxon>
        <taxon>Pseudomonadota</taxon>
        <taxon>Betaproteobacteria</taxon>
        <taxon>Burkholderiales</taxon>
        <taxon>Burkholderiaceae</taxon>
        <taxon>Imbroritus</taxon>
    </lineage>
</organism>
<gene>
    <name evidence="1" type="primary">nadE</name>
    <name evidence="1" type="ORF">MW7_006645</name>
</gene>
<name>A0ACD3SQ23_9BURK</name>
<keyword evidence="1" id="KW-0436">Ligase</keyword>
<keyword evidence="2" id="KW-1185">Reference proteome</keyword>
<dbReference type="EMBL" id="AKCV02000015">
    <property type="protein sequence ID" value="TMS58411.1"/>
    <property type="molecule type" value="Genomic_DNA"/>
</dbReference>
<proteinExistence type="predicted"/>
<evidence type="ECO:0000313" key="2">
    <source>
        <dbReference type="Proteomes" id="UP000004277"/>
    </source>
</evidence>
<dbReference type="Proteomes" id="UP000004277">
    <property type="component" value="Unassembled WGS sequence"/>
</dbReference>
<accession>A0ACD3SQ23</accession>
<dbReference type="EC" id="6.3.1.5" evidence="1"/>
<protein>
    <submittedName>
        <fullName evidence="1">Ammonia-dependent NAD(+) synthetase</fullName>
        <ecNumber evidence="1">6.3.1.5</ecNumber>
    </submittedName>
</protein>
<reference evidence="1" key="1">
    <citation type="submission" date="2019-05" db="EMBL/GenBank/DDBJ databases">
        <title>Revised genome assembly of Burkholderiaceae (previously Ralstonia) sp. PBA.</title>
        <authorList>
            <person name="Gan H.M."/>
        </authorList>
    </citation>
    <scope>NUCLEOTIDE SEQUENCE</scope>
    <source>
        <strain evidence="1">PBA</strain>
    </source>
</reference>
<sequence length="275" mass="30186">MSTSQTPQQTIAAALKVSADFHPEQEIERRIAFLTDYLVRAGMRSYVLGISGGVDSLTAGCLAQRAVERARHQGYDATFYAMRLPYGVQKDEAEAQQCLEVIRPDRLVTVNIKPAADGMLAALKQADVAFRDEKHEDFVMGNIKARQRMIAQYGVAGAHHGLVIGTDHAAEALMGFFTKHGDGAADLTPLTGLNKRRVRKLAQLMGAPDSLVFKVPTADLEALAPLKPDEDAFGVTYEQIDDFLECKPVDPHAMEIILRTYRNSAHKRSLPAEPV</sequence>
<comment type="caution">
    <text evidence="1">The sequence shown here is derived from an EMBL/GenBank/DDBJ whole genome shotgun (WGS) entry which is preliminary data.</text>
</comment>